<evidence type="ECO:0008006" key="3">
    <source>
        <dbReference type="Google" id="ProtNLM"/>
    </source>
</evidence>
<organism evidence="1 2">
    <name type="scientific">Eubacterium coprostanoligenes</name>
    <dbReference type="NCBI Taxonomy" id="290054"/>
    <lineage>
        <taxon>Bacteria</taxon>
        <taxon>Bacillati</taxon>
        <taxon>Bacillota</taxon>
        <taxon>Clostridia</taxon>
        <taxon>Eubacteriales</taxon>
        <taxon>Eubacteriaceae</taxon>
        <taxon>Eubacterium</taxon>
    </lineage>
</organism>
<dbReference type="Pfam" id="PF02643">
    <property type="entry name" value="DUF192"/>
    <property type="match status" value="1"/>
</dbReference>
<proteinExistence type="predicted"/>
<keyword evidence="2" id="KW-1185">Reference proteome</keyword>
<gene>
    <name evidence="1" type="ORF">SAMN02745114_01208</name>
</gene>
<dbReference type="OrthoDB" id="9813379at2"/>
<dbReference type="RefSeq" id="WP_078768684.1">
    <property type="nucleotide sequence ID" value="NZ_FUWW01000012.1"/>
</dbReference>
<dbReference type="Proteomes" id="UP000190657">
    <property type="component" value="Unassembled WGS sequence"/>
</dbReference>
<dbReference type="InterPro" id="IPR003795">
    <property type="entry name" value="DUF192"/>
</dbReference>
<name>A0A1T4MBU5_9FIRM</name>
<dbReference type="STRING" id="290054.SAMN02745114_01208"/>
<reference evidence="1 2" key="1">
    <citation type="submission" date="2017-02" db="EMBL/GenBank/DDBJ databases">
        <authorList>
            <person name="Peterson S.W."/>
        </authorList>
    </citation>
    <scope>NUCLEOTIDE SEQUENCE [LARGE SCALE GENOMIC DNA]</scope>
    <source>
        <strain evidence="1 2">ATCC 51222</strain>
    </source>
</reference>
<protein>
    <recommendedName>
        <fullName evidence="3">DUF192 domain-containing protein</fullName>
    </recommendedName>
</protein>
<dbReference type="PANTHER" id="PTHR37953:SF1">
    <property type="entry name" value="UPF0127 PROTEIN MJ1496"/>
    <property type="match status" value="1"/>
</dbReference>
<evidence type="ECO:0000313" key="2">
    <source>
        <dbReference type="Proteomes" id="UP000190657"/>
    </source>
</evidence>
<dbReference type="InterPro" id="IPR038695">
    <property type="entry name" value="Saro_0823-like_sf"/>
</dbReference>
<dbReference type="EMBL" id="FUWW01000012">
    <property type="protein sequence ID" value="SJZ64238.1"/>
    <property type="molecule type" value="Genomic_DNA"/>
</dbReference>
<dbReference type="Gene3D" id="2.60.120.1140">
    <property type="entry name" value="Protein of unknown function DUF192"/>
    <property type="match status" value="1"/>
</dbReference>
<evidence type="ECO:0000313" key="1">
    <source>
        <dbReference type="EMBL" id="SJZ64238.1"/>
    </source>
</evidence>
<sequence>MKMLKAYKGDELLVEEVENANHFVRRFMGLMYRKNMAENHGLLLTPCDEIHTFGMRFAIDTVALDRDNRVLFIDPAVPPHKVRKKVKNARKILELNAGTAEKLGINVGDVLAFK</sequence>
<dbReference type="AlphaFoldDB" id="A0A1T4MBU5"/>
<accession>A0A1T4MBU5</accession>
<dbReference type="PANTHER" id="PTHR37953">
    <property type="entry name" value="UPF0127 PROTEIN MJ1496"/>
    <property type="match status" value="1"/>
</dbReference>